<keyword evidence="3" id="KW-1185">Reference proteome</keyword>
<dbReference type="AlphaFoldDB" id="A0A4R7K9E5"/>
<accession>A0A4R7K9E5</accession>
<evidence type="ECO:0000313" key="2">
    <source>
        <dbReference type="EMBL" id="TDT50625.1"/>
    </source>
</evidence>
<dbReference type="SUPFAM" id="SSF101498">
    <property type="entry name" value="Anti-sigma factor FlgM"/>
    <property type="match status" value="1"/>
</dbReference>
<dbReference type="Pfam" id="PF04316">
    <property type="entry name" value="FlgM"/>
    <property type="match status" value="1"/>
</dbReference>
<evidence type="ECO:0000259" key="1">
    <source>
        <dbReference type="Pfam" id="PF04316"/>
    </source>
</evidence>
<dbReference type="EMBL" id="SOAZ01000026">
    <property type="protein sequence ID" value="TDT50625.1"/>
    <property type="molecule type" value="Genomic_DNA"/>
</dbReference>
<dbReference type="InterPro" id="IPR035890">
    <property type="entry name" value="Anti-sigma-28_factor_FlgM_sf"/>
</dbReference>
<dbReference type="InterPro" id="IPR031316">
    <property type="entry name" value="FlgM_C"/>
</dbReference>
<comment type="caution">
    <text evidence="2">The sequence shown here is derived from an EMBL/GenBank/DDBJ whole genome shotgun (WGS) entry which is preliminary data.</text>
</comment>
<protein>
    <submittedName>
        <fullName evidence="2">Anti-sigma-28 factor FlgM</fullName>
    </submittedName>
</protein>
<evidence type="ECO:0000313" key="3">
    <source>
        <dbReference type="Proteomes" id="UP000295325"/>
    </source>
</evidence>
<reference evidence="2 3" key="1">
    <citation type="submission" date="2019-03" db="EMBL/GenBank/DDBJ databases">
        <title>Genomic Encyclopedia of Type Strains, Phase IV (KMG-IV): sequencing the most valuable type-strain genomes for metagenomic binning, comparative biology and taxonomic classification.</title>
        <authorList>
            <person name="Goeker M."/>
        </authorList>
    </citation>
    <scope>NUCLEOTIDE SEQUENCE [LARGE SCALE GENOMIC DNA]</scope>
    <source>
        <strain evidence="2 3">DSM 24455</strain>
    </source>
</reference>
<sequence>MRINNNDVNRIISIYNKNLRPDNSKEVKKNINDKVEISKTGKEIARYIDVAKNTDIKSNRAGEIKELIKQNKYNIDSEKLAESILKHIKERDF</sequence>
<feature type="domain" description="Anti-sigma-28 factor FlgM C-terminal" evidence="1">
    <location>
        <begin position="33"/>
        <end position="86"/>
    </location>
</feature>
<gene>
    <name evidence="2" type="ORF">EDD71_12642</name>
</gene>
<name>A0A4R7K9E5_9CLOT</name>
<proteinExistence type="predicted"/>
<organism evidence="2 3">
    <name type="scientific">Fonticella tunisiensis</name>
    <dbReference type="NCBI Taxonomy" id="1096341"/>
    <lineage>
        <taxon>Bacteria</taxon>
        <taxon>Bacillati</taxon>
        <taxon>Bacillota</taxon>
        <taxon>Clostridia</taxon>
        <taxon>Eubacteriales</taxon>
        <taxon>Clostridiaceae</taxon>
        <taxon>Fonticella</taxon>
    </lineage>
</organism>
<dbReference type="Proteomes" id="UP000295325">
    <property type="component" value="Unassembled WGS sequence"/>
</dbReference>